<evidence type="ECO:0000256" key="7">
    <source>
        <dbReference type="ARBA" id="ARBA00022737"/>
    </source>
</evidence>
<dbReference type="EC" id="2.5.1.58" evidence="2 9"/>
<comment type="function">
    <text evidence="9">Catalyzes the transfer of a farnesyl moiety from farnesyl diphosphate to a cysteine at the fourth position from the C-terminus of several proteins. The beta subunit is responsible for peptide-binding.</text>
</comment>
<dbReference type="InterPro" id="IPR045089">
    <property type="entry name" value="PGGT1B-like"/>
</dbReference>
<evidence type="ECO:0000256" key="4">
    <source>
        <dbReference type="ARBA" id="ARBA00022602"/>
    </source>
</evidence>
<dbReference type="EMBL" id="JAUTDP010000002">
    <property type="protein sequence ID" value="KAK3401627.1"/>
    <property type="molecule type" value="Genomic_DNA"/>
</dbReference>
<dbReference type="GO" id="GO:0005965">
    <property type="term" value="C:protein farnesyltransferase complex"/>
    <property type="evidence" value="ECO:0007669"/>
    <property type="project" value="UniProtKB-UniRule"/>
</dbReference>
<comment type="similarity">
    <text evidence="1 9">Belongs to the protein prenyltransferase subunit beta family.</text>
</comment>
<keyword evidence="4 9" id="KW-0637">Prenyltransferase</keyword>
<dbReference type="GO" id="GO:0004660">
    <property type="term" value="F:protein farnesyltransferase activity"/>
    <property type="evidence" value="ECO:0007669"/>
    <property type="project" value="UniProtKB-UniRule"/>
</dbReference>
<comment type="subunit">
    <text evidence="9">Heterodimer of an alpha and a beta subunit.</text>
</comment>
<dbReference type="FunFam" id="1.50.10.20:FF:000014">
    <property type="entry name" value="Protein farnesyltransferase subunit beta"/>
    <property type="match status" value="1"/>
</dbReference>
<comment type="caution">
    <text evidence="11">The sequence shown here is derived from an EMBL/GenBank/DDBJ whole genome shotgun (WGS) entry which is preliminary data.</text>
</comment>
<evidence type="ECO:0000313" key="12">
    <source>
        <dbReference type="Proteomes" id="UP001281003"/>
    </source>
</evidence>
<dbReference type="GO" id="GO:0097354">
    <property type="term" value="P:prenylation"/>
    <property type="evidence" value="ECO:0007669"/>
    <property type="project" value="UniProtKB-UniRule"/>
</dbReference>
<evidence type="ECO:0000256" key="8">
    <source>
        <dbReference type="ARBA" id="ARBA00022833"/>
    </source>
</evidence>
<keyword evidence="6 9" id="KW-0479">Metal-binding</keyword>
<keyword evidence="5 9" id="KW-0808">Transferase</keyword>
<evidence type="ECO:0000256" key="2">
    <source>
        <dbReference type="ARBA" id="ARBA00012702"/>
    </source>
</evidence>
<name>A0AAE0PKQ1_SORBR</name>
<organism evidence="11 12">
    <name type="scientific">Sordaria brevicollis</name>
    <dbReference type="NCBI Taxonomy" id="83679"/>
    <lineage>
        <taxon>Eukaryota</taxon>
        <taxon>Fungi</taxon>
        <taxon>Dikarya</taxon>
        <taxon>Ascomycota</taxon>
        <taxon>Pezizomycotina</taxon>
        <taxon>Sordariomycetes</taxon>
        <taxon>Sordariomycetidae</taxon>
        <taxon>Sordariales</taxon>
        <taxon>Sordariaceae</taxon>
        <taxon>Sordaria</taxon>
    </lineage>
</organism>
<gene>
    <name evidence="11" type="ORF">B0T20DRAFT_402229</name>
</gene>
<dbReference type="AlphaFoldDB" id="A0AAE0PKQ1"/>
<dbReference type="GO" id="GO:0008270">
    <property type="term" value="F:zinc ion binding"/>
    <property type="evidence" value="ECO:0007669"/>
    <property type="project" value="UniProtKB-UniRule"/>
</dbReference>
<reference evidence="11" key="2">
    <citation type="submission" date="2023-07" db="EMBL/GenBank/DDBJ databases">
        <authorList>
            <consortium name="Lawrence Berkeley National Laboratory"/>
            <person name="Haridas S."/>
            <person name="Hensen N."/>
            <person name="Bonometti L."/>
            <person name="Westerberg I."/>
            <person name="Brannstrom I.O."/>
            <person name="Guillou S."/>
            <person name="Cros-Aarteil S."/>
            <person name="Calhoun S."/>
            <person name="Kuo A."/>
            <person name="Mondo S."/>
            <person name="Pangilinan J."/>
            <person name="Riley R."/>
            <person name="LaButti K."/>
            <person name="Andreopoulos B."/>
            <person name="Lipzen A."/>
            <person name="Chen C."/>
            <person name="Yanf M."/>
            <person name="Daum C."/>
            <person name="Ng V."/>
            <person name="Clum A."/>
            <person name="Steindorff A."/>
            <person name="Ohm R."/>
            <person name="Martin F."/>
            <person name="Silar P."/>
            <person name="Natvig D."/>
            <person name="Lalanne C."/>
            <person name="Gautier V."/>
            <person name="Ament-velasquez S.L."/>
            <person name="Kruys A."/>
            <person name="Hutchinson M.I."/>
            <person name="Powell A.J."/>
            <person name="Barry K."/>
            <person name="Miller A.N."/>
            <person name="Grigoriev I.V."/>
            <person name="Debuchy R."/>
            <person name="Gladieux P."/>
            <person name="Thoren M.H."/>
            <person name="Johannesson H."/>
        </authorList>
    </citation>
    <scope>NUCLEOTIDE SEQUENCE</scope>
    <source>
        <strain evidence="11">FGSC 1904</strain>
    </source>
</reference>
<reference evidence="11" key="1">
    <citation type="journal article" date="2023" name="Mol. Phylogenet. Evol.">
        <title>Genome-scale phylogeny and comparative genomics of the fungal order Sordariales.</title>
        <authorList>
            <person name="Hensen N."/>
            <person name="Bonometti L."/>
            <person name="Westerberg I."/>
            <person name="Brannstrom I.O."/>
            <person name="Guillou S."/>
            <person name="Cros-Aarteil S."/>
            <person name="Calhoun S."/>
            <person name="Haridas S."/>
            <person name="Kuo A."/>
            <person name="Mondo S."/>
            <person name="Pangilinan J."/>
            <person name="Riley R."/>
            <person name="LaButti K."/>
            <person name="Andreopoulos B."/>
            <person name="Lipzen A."/>
            <person name="Chen C."/>
            <person name="Yan M."/>
            <person name="Daum C."/>
            <person name="Ng V."/>
            <person name="Clum A."/>
            <person name="Steindorff A."/>
            <person name="Ohm R.A."/>
            <person name="Martin F."/>
            <person name="Silar P."/>
            <person name="Natvig D.O."/>
            <person name="Lalanne C."/>
            <person name="Gautier V."/>
            <person name="Ament-Velasquez S.L."/>
            <person name="Kruys A."/>
            <person name="Hutchinson M.I."/>
            <person name="Powell A.J."/>
            <person name="Barry K."/>
            <person name="Miller A.N."/>
            <person name="Grigoriev I.V."/>
            <person name="Debuchy R."/>
            <person name="Gladieux P."/>
            <person name="Hiltunen Thoren M."/>
            <person name="Johannesson H."/>
        </authorList>
    </citation>
    <scope>NUCLEOTIDE SEQUENCE</scope>
    <source>
        <strain evidence="11">FGSC 1904</strain>
    </source>
</reference>
<dbReference type="PANTHER" id="PTHR11774">
    <property type="entry name" value="GERANYLGERANYL TRANSFERASE TYPE BETA SUBUNIT"/>
    <property type="match status" value="1"/>
</dbReference>
<dbReference type="PANTHER" id="PTHR11774:SF6">
    <property type="entry name" value="PROTEIN FARNESYLTRANSFERASE SUBUNIT BETA"/>
    <property type="match status" value="1"/>
</dbReference>
<dbReference type="Proteomes" id="UP001281003">
    <property type="component" value="Unassembled WGS sequence"/>
</dbReference>
<comment type="catalytic activity">
    <reaction evidence="9">
        <text>L-cysteinyl-[protein] + (2E,6E)-farnesyl diphosphate = S-(2E,6E)-farnesyl-L-cysteinyl-[protein] + diphosphate</text>
        <dbReference type="Rhea" id="RHEA:13345"/>
        <dbReference type="Rhea" id="RHEA-COMP:10131"/>
        <dbReference type="Rhea" id="RHEA-COMP:11535"/>
        <dbReference type="ChEBI" id="CHEBI:29950"/>
        <dbReference type="ChEBI" id="CHEBI:33019"/>
        <dbReference type="ChEBI" id="CHEBI:86019"/>
        <dbReference type="ChEBI" id="CHEBI:175763"/>
    </reaction>
</comment>
<keyword evidence="8 9" id="KW-0862">Zinc</keyword>
<dbReference type="Gene3D" id="1.50.10.20">
    <property type="match status" value="1"/>
</dbReference>
<evidence type="ECO:0000313" key="11">
    <source>
        <dbReference type="EMBL" id="KAK3401627.1"/>
    </source>
</evidence>
<evidence type="ECO:0000256" key="9">
    <source>
        <dbReference type="RuleBase" id="RU365056"/>
    </source>
</evidence>
<dbReference type="InterPro" id="IPR026872">
    <property type="entry name" value="FTB"/>
</dbReference>
<evidence type="ECO:0000259" key="10">
    <source>
        <dbReference type="Pfam" id="PF00432"/>
    </source>
</evidence>
<feature type="domain" description="Prenyltransferase alpha-alpha toroid" evidence="10">
    <location>
        <begin position="130"/>
        <end position="518"/>
    </location>
</feature>
<evidence type="ECO:0000256" key="6">
    <source>
        <dbReference type="ARBA" id="ARBA00022723"/>
    </source>
</evidence>
<dbReference type="SUPFAM" id="SSF48239">
    <property type="entry name" value="Terpenoid cyclases/Protein prenyltransferases"/>
    <property type="match status" value="1"/>
</dbReference>
<keyword evidence="7" id="KW-0677">Repeat</keyword>
<dbReference type="CDD" id="cd02893">
    <property type="entry name" value="FTase"/>
    <property type="match status" value="1"/>
</dbReference>
<protein>
    <recommendedName>
        <fullName evidence="3 9">Protein farnesyltransferase subunit beta</fullName>
        <shortName evidence="9">FTase-beta</shortName>
        <ecNumber evidence="2 9">2.5.1.58</ecNumber>
    </recommendedName>
</protein>
<dbReference type="InterPro" id="IPR001330">
    <property type="entry name" value="Prenyltrans"/>
</dbReference>
<proteinExistence type="inferred from homology"/>
<evidence type="ECO:0000256" key="3">
    <source>
        <dbReference type="ARBA" id="ARBA00015798"/>
    </source>
</evidence>
<evidence type="ECO:0000256" key="5">
    <source>
        <dbReference type="ARBA" id="ARBA00022679"/>
    </source>
</evidence>
<dbReference type="InterPro" id="IPR008930">
    <property type="entry name" value="Terpenoid_cyclase/PrenylTrfase"/>
</dbReference>
<sequence length="536" mass="58935">MVVRTKGARGRNRAIFIRKFPRQKGGNMATSNSLLPTDSQQQQNLDAITDDDFEYVDEEFVSSNLTPEEQQPAPKLGPMIPELFKQPPLVKDGLVTDTSNLQDQTVEQCLPFLTGEDGPLKLNAYGLPNLNREKHIKFLKQSLGPLPGRFVAVDASRPWYLYWCLSGLTMMGEDVSSYRENIIDTARTMQNESGGFGGGHGQMSHLATSYAVILAIALVGGEEAYDVIDRKGMWRWLCSLKQPDGGFQVCVGGEEDIRGAYIASVIITLLDLPLDLTPDSPAYDGGRSNLLTGIAEYVRSCQTFEGGISSQPNNEAHGAYAFCALACLSILDNPRRIIPSYLDLPRLVSWLSYRQYAPEGGFSGRTNKLVDGCYSHWAGGCFPLIEACLSPSGPNSSDDKKTSTGLAAAPESLYSREGLIRYIMCCCQDQTKRGGLRDKPYKMSDPYHTCYVLSGLSSAQHQWDLDSDPLPLGPGETTPTMAALGADSVWNVFPYIDDNDQIYDDSDRVRPIHPAYAIPQKNVNGIRGYFQGRGFA</sequence>
<keyword evidence="12" id="KW-1185">Reference proteome</keyword>
<evidence type="ECO:0000256" key="1">
    <source>
        <dbReference type="ARBA" id="ARBA00010497"/>
    </source>
</evidence>
<comment type="cofactor">
    <cofactor evidence="9">
        <name>Zn(2+)</name>
        <dbReference type="ChEBI" id="CHEBI:29105"/>
    </cofactor>
    <text evidence="9">Binds 1 zinc ion per subunit.</text>
</comment>
<accession>A0AAE0PKQ1</accession>
<dbReference type="Pfam" id="PF00432">
    <property type="entry name" value="Prenyltrans"/>
    <property type="match status" value="1"/>
</dbReference>